<name>A0ABQ2N535_9MICO</name>
<dbReference type="GO" id="GO:0016787">
    <property type="term" value="F:hydrolase activity"/>
    <property type="evidence" value="ECO:0007669"/>
    <property type="project" value="UniProtKB-KW"/>
</dbReference>
<proteinExistence type="inferred from homology"/>
<dbReference type="Pfam" id="PF00535">
    <property type="entry name" value="Glycos_transf_2"/>
    <property type="match status" value="1"/>
</dbReference>
<comment type="pathway">
    <text evidence="1">Cell wall biogenesis; cell wall polysaccharide biosynthesis.</text>
</comment>
<dbReference type="EMBL" id="BMMQ01000011">
    <property type="protein sequence ID" value="GGO67019.1"/>
    <property type="molecule type" value="Genomic_DNA"/>
</dbReference>
<dbReference type="Gene3D" id="3.90.550.10">
    <property type="entry name" value="Spore Coat Polysaccharide Biosynthesis Protein SpsA, Chain A"/>
    <property type="match status" value="1"/>
</dbReference>
<evidence type="ECO:0000313" key="6">
    <source>
        <dbReference type="EMBL" id="GGO67019.1"/>
    </source>
</evidence>
<dbReference type="InterPro" id="IPR029044">
    <property type="entry name" value="Nucleotide-diphossugar_trans"/>
</dbReference>
<feature type="domain" description="Glycosyltransferase 2-like" evidence="5">
    <location>
        <begin position="6"/>
        <end position="200"/>
    </location>
</feature>
<reference evidence="7" key="1">
    <citation type="journal article" date="2019" name="Int. J. Syst. Evol. Microbiol.">
        <title>The Global Catalogue of Microorganisms (GCM) 10K type strain sequencing project: providing services to taxonomists for standard genome sequencing and annotation.</title>
        <authorList>
            <consortium name="The Broad Institute Genomics Platform"/>
            <consortium name="The Broad Institute Genome Sequencing Center for Infectious Disease"/>
            <person name="Wu L."/>
            <person name="Ma J."/>
        </authorList>
    </citation>
    <scope>NUCLEOTIDE SEQUENCE [LARGE SCALE GENOMIC DNA]</scope>
    <source>
        <strain evidence="7">CGMCC 4.7181</strain>
    </source>
</reference>
<comment type="caution">
    <text evidence="6">The sequence shown here is derived from an EMBL/GenBank/DDBJ whole genome shotgun (WGS) entry which is preliminary data.</text>
</comment>
<dbReference type="PANTHER" id="PTHR43179">
    <property type="entry name" value="RHAMNOSYLTRANSFERASE WBBL"/>
    <property type="match status" value="1"/>
</dbReference>
<evidence type="ECO:0000259" key="5">
    <source>
        <dbReference type="Pfam" id="PF00535"/>
    </source>
</evidence>
<evidence type="ECO:0000256" key="4">
    <source>
        <dbReference type="ARBA" id="ARBA00022679"/>
    </source>
</evidence>
<evidence type="ECO:0000256" key="3">
    <source>
        <dbReference type="ARBA" id="ARBA00022676"/>
    </source>
</evidence>
<dbReference type="GO" id="GO:0016740">
    <property type="term" value="F:transferase activity"/>
    <property type="evidence" value="ECO:0007669"/>
    <property type="project" value="UniProtKB-KW"/>
</dbReference>
<evidence type="ECO:0000256" key="2">
    <source>
        <dbReference type="ARBA" id="ARBA00006739"/>
    </source>
</evidence>
<evidence type="ECO:0000313" key="7">
    <source>
        <dbReference type="Proteomes" id="UP000638043"/>
    </source>
</evidence>
<evidence type="ECO:0000256" key="1">
    <source>
        <dbReference type="ARBA" id="ARBA00004776"/>
    </source>
</evidence>
<dbReference type="RefSeq" id="WP_188702920.1">
    <property type="nucleotide sequence ID" value="NZ_BMMQ01000011.1"/>
</dbReference>
<sequence length="356" mass="39051">MMRTLVVVLNWNGLADTLECLDALERQTHPRFDVLVIDNGSAGDDAARLRERVEILNMSRGSEDSRVSDGSSTKSQNLATFVLHTEAENLGFAGGVNVGIRWAFAGDYETVALLNNDAAPEPEWLENLDAALERTGASVAASLMLQPSGVIDTAGDAVSTWGMPFPRYRGLPAHEAPESEPVFSASGGASLYRTSLFRDIGLFDETFFAYFEDIDVGFRARLRGHAIVFEPSAIVHHKIGATSGRIPGFTVRQTFQNLPVLITKNAPKGLRHIIVPRFVLLLAMMLAKATVTGSAKPAWSGLVRGIRIALTHGRRERRRIQDARTAAVGDIDAMLTHDLPPEQSGMRRLRKLIRRR</sequence>
<keyword evidence="6" id="KW-0378">Hydrolase</keyword>
<dbReference type="CDD" id="cd04186">
    <property type="entry name" value="GT_2_like_c"/>
    <property type="match status" value="1"/>
</dbReference>
<keyword evidence="3" id="KW-0328">Glycosyltransferase</keyword>
<accession>A0ABQ2N535</accession>
<dbReference type="SUPFAM" id="SSF53448">
    <property type="entry name" value="Nucleotide-diphospho-sugar transferases"/>
    <property type="match status" value="1"/>
</dbReference>
<organism evidence="6 7">
    <name type="scientific">Microbacterium nanhaiense</name>
    <dbReference type="NCBI Taxonomy" id="1301026"/>
    <lineage>
        <taxon>Bacteria</taxon>
        <taxon>Bacillati</taxon>
        <taxon>Actinomycetota</taxon>
        <taxon>Actinomycetes</taxon>
        <taxon>Micrococcales</taxon>
        <taxon>Microbacteriaceae</taxon>
        <taxon>Microbacterium</taxon>
    </lineage>
</organism>
<keyword evidence="7" id="KW-1185">Reference proteome</keyword>
<dbReference type="PANTHER" id="PTHR43179:SF12">
    <property type="entry name" value="GALACTOFURANOSYLTRANSFERASE GLFT2"/>
    <property type="match status" value="1"/>
</dbReference>
<gene>
    <name evidence="6" type="ORF">GCM10010910_27830</name>
</gene>
<comment type="similarity">
    <text evidence="2">Belongs to the glycosyltransferase 2 family.</text>
</comment>
<keyword evidence="4 6" id="KW-0808">Transferase</keyword>
<dbReference type="Proteomes" id="UP000638043">
    <property type="component" value="Unassembled WGS sequence"/>
</dbReference>
<protein>
    <submittedName>
        <fullName evidence="6">Glycosyl transferase</fullName>
    </submittedName>
</protein>
<dbReference type="InterPro" id="IPR001173">
    <property type="entry name" value="Glyco_trans_2-like"/>
</dbReference>